<proteinExistence type="predicted"/>
<evidence type="ECO:0000313" key="2">
    <source>
        <dbReference type="EMBL" id="CBH11548.1"/>
    </source>
</evidence>
<dbReference type="AlphaFoldDB" id="C9ZQ68"/>
<accession>C9ZQ68</accession>
<dbReference type="Proteomes" id="UP000002316">
    <property type="component" value="Chromosome 6"/>
</dbReference>
<keyword evidence="1" id="KW-0812">Transmembrane</keyword>
<organism evidence="2 3">
    <name type="scientific">Trypanosoma brucei gambiense (strain MHOM/CI/86/DAL972)</name>
    <dbReference type="NCBI Taxonomy" id="679716"/>
    <lineage>
        <taxon>Eukaryota</taxon>
        <taxon>Discoba</taxon>
        <taxon>Euglenozoa</taxon>
        <taxon>Kinetoplastea</taxon>
        <taxon>Metakinetoplastina</taxon>
        <taxon>Trypanosomatida</taxon>
        <taxon>Trypanosomatidae</taxon>
        <taxon>Trypanosoma</taxon>
    </lineage>
</organism>
<dbReference type="RefSeq" id="XP_011773833.1">
    <property type="nucleotide sequence ID" value="XM_011775531.1"/>
</dbReference>
<name>C9ZQ68_TRYB9</name>
<feature type="transmembrane region" description="Helical" evidence="1">
    <location>
        <begin position="64"/>
        <end position="84"/>
    </location>
</feature>
<keyword evidence="1" id="KW-0472">Membrane</keyword>
<evidence type="ECO:0000313" key="3">
    <source>
        <dbReference type="Proteomes" id="UP000002316"/>
    </source>
</evidence>
<gene>
    <name evidence="2" type="ORF">TbgDal_VI280</name>
</gene>
<dbReference type="EMBL" id="FN554969">
    <property type="protein sequence ID" value="CBH11548.1"/>
    <property type="molecule type" value="Genomic_DNA"/>
</dbReference>
<reference evidence="3" key="1">
    <citation type="journal article" date="2010" name="PLoS Negl. Trop. Dis.">
        <title>The genome sequence of Trypanosoma brucei gambiense, causative agent of chronic human african trypanosomiasis.</title>
        <authorList>
            <person name="Jackson A.P."/>
            <person name="Sanders M."/>
            <person name="Berry A."/>
            <person name="McQuillan J."/>
            <person name="Aslett M.A."/>
            <person name="Quail M.A."/>
            <person name="Chukualim B."/>
            <person name="Capewell P."/>
            <person name="MacLeod A."/>
            <person name="Melville S.E."/>
            <person name="Gibson W."/>
            <person name="Barry J.D."/>
            <person name="Berriman M."/>
            <person name="Hertz-Fowler C."/>
        </authorList>
    </citation>
    <scope>NUCLEOTIDE SEQUENCE [LARGE SCALE GENOMIC DNA]</scope>
    <source>
        <strain evidence="3">MHOM/CI/86/DAL972</strain>
    </source>
</reference>
<keyword evidence="1" id="KW-1133">Transmembrane helix</keyword>
<evidence type="ECO:0000256" key="1">
    <source>
        <dbReference type="SAM" id="Phobius"/>
    </source>
</evidence>
<sequence>MRVNSEAIFLGVCYTSIRSCTAVYAYKLFGASLGCALVWRDIFGSCGSFDVNFLSLSYGRHLHLISYLLLFHLLMAHCASLICLSFSPSLQSSSIFIGIVFVFAYLFRSH</sequence>
<protein>
    <submittedName>
        <fullName evidence="2">Uncharacterized protein</fullName>
    </submittedName>
</protein>
<feature type="transmembrane region" description="Helical" evidence="1">
    <location>
        <begin position="90"/>
        <end position="107"/>
    </location>
</feature>
<dbReference type="GeneID" id="23861927"/>
<dbReference type="KEGG" id="tbg:TbgDal_VI280"/>